<dbReference type="CDD" id="cd05359">
    <property type="entry name" value="ChcA_like_SDR_c"/>
    <property type="match status" value="1"/>
</dbReference>
<dbReference type="Proteomes" id="UP000547510">
    <property type="component" value="Unassembled WGS sequence"/>
</dbReference>
<comment type="caution">
    <text evidence="7">The sequence shown here is derived from an EMBL/GenBank/DDBJ whole genome shotgun (WGS) entry which is preliminary data.</text>
</comment>
<dbReference type="RefSeq" id="WP_184692005.1">
    <property type="nucleotide sequence ID" value="NZ_JACHJN010000005.1"/>
</dbReference>
<evidence type="ECO:0000313" key="8">
    <source>
        <dbReference type="Proteomes" id="UP000547510"/>
    </source>
</evidence>
<proteinExistence type="inferred from homology"/>
<name>A0A841CLZ6_9PSEU</name>
<dbReference type="SUPFAM" id="SSF51735">
    <property type="entry name" value="NAD(P)-binding Rossmann-fold domains"/>
    <property type="match status" value="3"/>
</dbReference>
<keyword evidence="4" id="KW-0808">Transferase</keyword>
<dbReference type="Gene3D" id="3.40.47.10">
    <property type="match status" value="2"/>
</dbReference>
<comment type="similarity">
    <text evidence="4">Belongs to the thiolase-like superfamily. Beta-ketoacyl-ACP synthases family.</text>
</comment>
<dbReference type="EMBL" id="JACHJN010000005">
    <property type="protein sequence ID" value="MBB5957178.1"/>
    <property type="molecule type" value="Genomic_DNA"/>
</dbReference>
<keyword evidence="1" id="KW-0596">Phosphopantetheine</keyword>
<dbReference type="CDD" id="cd00833">
    <property type="entry name" value="PKS"/>
    <property type="match status" value="1"/>
</dbReference>
<dbReference type="PRINTS" id="PR00080">
    <property type="entry name" value="SDRFAMILY"/>
</dbReference>
<dbReference type="InterPro" id="IPR020841">
    <property type="entry name" value="PKS_Beta-ketoAc_synthase_dom"/>
</dbReference>
<dbReference type="Gene3D" id="3.10.129.110">
    <property type="entry name" value="Polyketide synthase dehydratase"/>
    <property type="match status" value="1"/>
</dbReference>
<dbReference type="InterPro" id="IPR042104">
    <property type="entry name" value="PKS_dehydratase_sf"/>
</dbReference>
<keyword evidence="2" id="KW-0597">Phosphoprotein</keyword>
<feature type="compositionally biased region" description="Low complexity" evidence="5">
    <location>
        <begin position="715"/>
        <end position="729"/>
    </location>
</feature>
<dbReference type="Pfam" id="PF00109">
    <property type="entry name" value="ketoacyl-synt"/>
    <property type="match status" value="2"/>
</dbReference>
<dbReference type="PROSITE" id="PS52004">
    <property type="entry name" value="KS3_2"/>
    <property type="match status" value="1"/>
</dbReference>
<dbReference type="InterPro" id="IPR014031">
    <property type="entry name" value="Ketoacyl_synth_C"/>
</dbReference>
<dbReference type="SMART" id="SM00822">
    <property type="entry name" value="PKS_KR"/>
    <property type="match status" value="1"/>
</dbReference>
<evidence type="ECO:0000256" key="5">
    <source>
        <dbReference type="SAM" id="MobiDB-lite"/>
    </source>
</evidence>
<accession>A0A841CLZ6</accession>
<dbReference type="Gene3D" id="3.40.50.720">
    <property type="entry name" value="NAD(P)-binding Rossmann-like Domain"/>
    <property type="match status" value="2"/>
</dbReference>
<dbReference type="InterPro" id="IPR050091">
    <property type="entry name" value="PKS_NRPS_Biosynth_Enz"/>
</dbReference>
<gene>
    <name evidence="7" type="ORF">FHS29_003771</name>
</gene>
<keyword evidence="3" id="KW-0560">Oxidoreductase</keyword>
<feature type="region of interest" description="Disordered" evidence="5">
    <location>
        <begin position="1704"/>
        <end position="1750"/>
    </location>
</feature>
<dbReference type="PANTHER" id="PTHR43775:SF37">
    <property type="entry name" value="SI:DKEY-61P9.11"/>
    <property type="match status" value="1"/>
</dbReference>
<feature type="region of interest" description="Disordered" evidence="5">
    <location>
        <begin position="264"/>
        <end position="286"/>
    </location>
</feature>
<organism evidence="7 8">
    <name type="scientific">Saccharothrix tamanrassetensis</name>
    <dbReference type="NCBI Taxonomy" id="1051531"/>
    <lineage>
        <taxon>Bacteria</taxon>
        <taxon>Bacillati</taxon>
        <taxon>Actinomycetota</taxon>
        <taxon>Actinomycetes</taxon>
        <taxon>Pseudonocardiales</taxon>
        <taxon>Pseudonocardiaceae</taxon>
        <taxon>Saccharothrix</taxon>
    </lineage>
</organism>
<dbReference type="InterPro" id="IPR014030">
    <property type="entry name" value="Ketoacyl_synth_N"/>
</dbReference>
<dbReference type="FunFam" id="3.40.50.720:FF:000084">
    <property type="entry name" value="Short-chain dehydrogenase reductase"/>
    <property type="match status" value="1"/>
</dbReference>
<evidence type="ECO:0000256" key="2">
    <source>
        <dbReference type="ARBA" id="ARBA00022553"/>
    </source>
</evidence>
<evidence type="ECO:0000256" key="3">
    <source>
        <dbReference type="ARBA" id="ARBA00023002"/>
    </source>
</evidence>
<protein>
    <submittedName>
        <fullName evidence="7">NAD(P)-dependent dehydrogenase (Short-subunit alcohol dehydrogenase family)/3-oxoacyl-(Acyl-carrier-protein) synthase</fullName>
    </submittedName>
</protein>
<keyword evidence="8" id="KW-1185">Reference proteome</keyword>
<dbReference type="InterPro" id="IPR002347">
    <property type="entry name" value="SDR_fam"/>
</dbReference>
<evidence type="ECO:0000259" key="6">
    <source>
        <dbReference type="PROSITE" id="PS52004"/>
    </source>
</evidence>
<dbReference type="GO" id="GO:0004312">
    <property type="term" value="F:fatty acid synthase activity"/>
    <property type="evidence" value="ECO:0007669"/>
    <property type="project" value="TreeGrafter"/>
</dbReference>
<feature type="region of interest" description="Disordered" evidence="5">
    <location>
        <begin position="706"/>
        <end position="732"/>
    </location>
</feature>
<dbReference type="SMART" id="SM00825">
    <property type="entry name" value="PKS_KS"/>
    <property type="match status" value="1"/>
</dbReference>
<dbReference type="GO" id="GO:0006633">
    <property type="term" value="P:fatty acid biosynthetic process"/>
    <property type="evidence" value="ECO:0007669"/>
    <property type="project" value="TreeGrafter"/>
</dbReference>
<dbReference type="PANTHER" id="PTHR43775">
    <property type="entry name" value="FATTY ACID SYNTHASE"/>
    <property type="match status" value="1"/>
</dbReference>
<dbReference type="GO" id="GO:0016491">
    <property type="term" value="F:oxidoreductase activity"/>
    <property type="evidence" value="ECO:0007669"/>
    <property type="project" value="UniProtKB-KW"/>
</dbReference>
<sequence>MTTAANDHDGRVVLVTGGARGVGRAITRAFARRGAHVVVNYFHAVGEAPKLFEELTAEGASVELIRASVADANQVEAMFDDVARRHGGVDVLVNNAASGALLPLARLHESHWQRALDTNLRGSLWCARRAAPLMARRGGGAIVNLSSIGSSLVIGDYVTVGTSKAAVEALTRYLAVEFAADGIRVNTASGGLLDGTVATLFPDAERLAERVREATPLGHRLGREEELAELVVFLASPAASWITGQTVVADGGLSLGAALLSPRPTRQPAPVEPADGVPVTTPIPAPAPIRTPTPVAMRSEVAAIPTTATVAVVGVGVVTPGANDADELWKVLSEGRNVFGRPRLFDVESFHSADPAADDKTYTRESGFITDFRPHPRLEAELADDPALSRESTTVWLRHCLHTALQDVRRRADDRYFAAFGYTADGSQELEGHLVLSGYLRRLGARLPRHAVRLLRERYDRLGQPPHECLPHRVGRNAIAGLLPDETELLMVDTACSSSLYAIDFGVKALREGSAEVAVCGGAFAYSARNLVLFSKLQGLSRSGAVRCFDRGADGVLFSDGAGVVVLKRLDRARADGDRVLGIVDGIGLSCDGGGKAVYAPSAPGQAIALRRAYGSAGVDASDVGWVIAHATGTKAGDSTELIALRDVAARGGPALLSSNKAVVGHTGWAAGLVSVSQALSGLARDEVPVQPYLHNVIPAVATSRFTPPAEHPARGIPRASRAGRSAADAARRPRHVGISSFGFGGTNAHLVLTEDDQDNGDRIGSARDPVADEDVAIVGWAADLPGDDDPDAWLRGTGRAPAPGFGDDYPLPGWQEVKLPPATLRNMDRTQIMVLRAAAKLDAPVRAALARLHDTAGVVVGHTGPTRRAVHYALRCYLDDLDRALADLPEHDADLRPSLDRLAADVRALISSSTEDSFPGIMPNIIPARLAGAWDFHGLNATVDGGPDSGLDALRAAERYLRHGDLDVVVVAGVNGNSTDEFREVLASAGETDQPAEGAFVVVLARESTARAESLPVLGRLRSRVGPTDPATRPRLRAPLAGSGRTYLGADPVVGLLAQLVGGSGRTTIGAASARGTQVELTVPARVTRAVRRLHPTRPRRIRPALPPLPPGCLLVVSAPGLLDGITLPRDVRVVVAPATGPGPLPDADELTGLLPDDPPSEHVRVLVGLDADTRPPTDLSALAGLRGSHDMAFLAAKRWRGGRDSSYAVLLTGAVRSGVPHPATGPFTGLVKALAREAPSALVFAVATDLHDTGAALELLGDESARAHDLAVVVHASGRRMEYQPVPDATPDLNGGLPRGGVVVAAGGTRGLTARLLTRLVEETDPEAVYLLGRHAPVSTRLPSRAAFLAEQLRERPEAGAARLSVEYDRLAAASSTADTVRRLAERCGDDRVRFIGCDLTDPEQTRAAVGRVLAAHPAVDLLVNAAGAHSGGLVTTTSLDTMRTVRDTKVLTYLNLHTAFADRRPERWLNIGSLLAVLGWPGEADYCSANDVLGVAAQWQAAMRGSREATFGSPLWDESGFAAVPLVRDLLRSRNALTGLSDREGVTLVLDELRRGMTDPEVTYLGAAEKRLLTTTRRHAVEVSPSADGRGLTWRPHPALDDYFRSHRLHGAPTLPGAWICEPAVAAGLHGRDEGAPVAVTGLVFHAPITIQDGPGGTCYIEVSDDGPGVARVRLTGDVVARDGRVLRRDRLHAEAAVVFGGHQPAPGPAPPPGPGPGPGPSPGPAPGQVFGHAPGRGLDRHTAPLPGSGFRYDAAGPVALDPPFTCLTDVRAGRGRARARFRPALDQWIERFAGLRLPVLLVDGLVQCALIANSAAGPLPIPTAVDRVDFLTCHNDVELLDRHGGHLVVVADTTGATALAPDGTPLVRVHGVHAVQVASAEREVGHVAG</sequence>
<dbReference type="InterPro" id="IPR057326">
    <property type="entry name" value="KR_dom"/>
</dbReference>
<evidence type="ECO:0000313" key="7">
    <source>
        <dbReference type="EMBL" id="MBB5957178.1"/>
    </source>
</evidence>
<dbReference type="Pfam" id="PF02801">
    <property type="entry name" value="Ketoacyl-synt_C"/>
    <property type="match status" value="1"/>
</dbReference>
<dbReference type="Pfam" id="PF13561">
    <property type="entry name" value="adh_short_C2"/>
    <property type="match status" value="1"/>
</dbReference>
<dbReference type="Pfam" id="PF08659">
    <property type="entry name" value="KR"/>
    <property type="match status" value="1"/>
</dbReference>
<dbReference type="InterPro" id="IPR013968">
    <property type="entry name" value="PKS_KR"/>
</dbReference>
<dbReference type="InterPro" id="IPR016039">
    <property type="entry name" value="Thiolase-like"/>
</dbReference>
<feature type="domain" description="Ketosynthase family 3 (KS3)" evidence="6">
    <location>
        <begin position="307"/>
        <end position="755"/>
    </location>
</feature>
<dbReference type="PRINTS" id="PR00081">
    <property type="entry name" value="GDHRDH"/>
</dbReference>
<feature type="compositionally biased region" description="Pro residues" evidence="5">
    <location>
        <begin position="1709"/>
        <end position="1729"/>
    </location>
</feature>
<evidence type="ECO:0000256" key="4">
    <source>
        <dbReference type="RuleBase" id="RU003694"/>
    </source>
</evidence>
<dbReference type="InterPro" id="IPR036291">
    <property type="entry name" value="NAD(P)-bd_dom_sf"/>
</dbReference>
<reference evidence="7 8" key="1">
    <citation type="submission" date="2020-08" db="EMBL/GenBank/DDBJ databases">
        <title>Genomic Encyclopedia of Type Strains, Phase III (KMG-III): the genomes of soil and plant-associated and newly described type strains.</title>
        <authorList>
            <person name="Whitman W."/>
        </authorList>
    </citation>
    <scope>NUCLEOTIDE SEQUENCE [LARGE SCALE GENOMIC DNA]</scope>
    <source>
        <strain evidence="7 8">CECT 8640</strain>
    </source>
</reference>
<evidence type="ECO:0000256" key="1">
    <source>
        <dbReference type="ARBA" id="ARBA00022450"/>
    </source>
</evidence>
<dbReference type="SUPFAM" id="SSF53901">
    <property type="entry name" value="Thiolase-like"/>
    <property type="match status" value="2"/>
</dbReference>